<evidence type="ECO:0000256" key="2">
    <source>
        <dbReference type="ARBA" id="ARBA00010876"/>
    </source>
</evidence>
<dbReference type="Gene3D" id="3.30.2350.10">
    <property type="entry name" value="Pseudouridine synthase"/>
    <property type="match status" value="1"/>
</dbReference>
<sequence length="352" mass="39585">MTDADQNKSAKEAASSVAGHPPQEEAVAPTASFQCSDQTKPVAIPRPERWLPTEHAVRRGEWLEIIPDRSLDLEQPEGRHVRMMEWLKSEAFPAKIVGLLQSRGEIQLQGDHIRLRVFPNTPYGFQPDYSYSLEVLYEDDYVLVVHKPAGMNVHPSDANDATITLAHAVAAYYEQTGQSCAVRHVHRLDEDTTGPVLYAKNELALYLLDEQMRSKSIHRRYVALVHGKVNERLNVIDEPIGKDRHHKQRRRVSPGGQAAITHVQCLRTTPKASLVQLELETGRTHQIRVHMSYVGHPLIGDTLYGGKPDLLPRQALHGEQLGFTHPWTGEPLSINDPWPADLEQAARVLKLL</sequence>
<feature type="domain" description="Pseudouridine synthase RsuA/RluA-like" evidence="5">
    <location>
        <begin position="141"/>
        <end position="292"/>
    </location>
</feature>
<dbReference type="PANTHER" id="PTHR21600">
    <property type="entry name" value="MITOCHONDRIAL RNA PSEUDOURIDINE SYNTHASE"/>
    <property type="match status" value="1"/>
</dbReference>
<dbReference type="PANTHER" id="PTHR21600:SF71">
    <property type="entry name" value="PSEUDOURIDINE SYNTHASE"/>
    <property type="match status" value="1"/>
</dbReference>
<feature type="region of interest" description="Disordered" evidence="4">
    <location>
        <begin position="1"/>
        <end position="39"/>
    </location>
</feature>
<protein>
    <recommendedName>
        <fullName evidence="3">Pseudouridine synthase</fullName>
        <ecNumber evidence="3">5.4.99.-</ecNumber>
    </recommendedName>
</protein>
<dbReference type="RefSeq" id="WP_188777125.1">
    <property type="nucleotide sequence ID" value="NZ_BMMB01000008.1"/>
</dbReference>
<dbReference type="InterPro" id="IPR006145">
    <property type="entry name" value="PsdUridine_synth_RsuA/RluA"/>
</dbReference>
<comment type="function">
    <text evidence="3">Responsible for synthesis of pseudouridine from uracil.</text>
</comment>
<evidence type="ECO:0000256" key="4">
    <source>
        <dbReference type="SAM" id="MobiDB-lite"/>
    </source>
</evidence>
<keyword evidence="3 6" id="KW-0413">Isomerase</keyword>
<dbReference type="CDD" id="cd02869">
    <property type="entry name" value="PseudoU_synth_RluA_like"/>
    <property type="match status" value="1"/>
</dbReference>
<dbReference type="InterPro" id="IPR020103">
    <property type="entry name" value="PsdUridine_synth_cat_dom_sf"/>
</dbReference>
<dbReference type="SUPFAM" id="SSF55120">
    <property type="entry name" value="Pseudouridine synthase"/>
    <property type="match status" value="1"/>
</dbReference>
<evidence type="ECO:0000259" key="5">
    <source>
        <dbReference type="Pfam" id="PF00849"/>
    </source>
</evidence>
<evidence type="ECO:0000313" key="7">
    <source>
        <dbReference type="Proteomes" id="UP001185028"/>
    </source>
</evidence>
<comment type="caution">
    <text evidence="6">The sequence shown here is derived from an EMBL/GenBank/DDBJ whole genome shotgun (WGS) entry which is preliminary data.</text>
</comment>
<gene>
    <name evidence="6" type="ORF">JOC58_003904</name>
</gene>
<keyword evidence="7" id="KW-1185">Reference proteome</keyword>
<comment type="catalytic activity">
    <reaction evidence="1 3">
        <text>a uridine in RNA = a pseudouridine in RNA</text>
        <dbReference type="Rhea" id="RHEA:48348"/>
        <dbReference type="Rhea" id="RHEA-COMP:12068"/>
        <dbReference type="Rhea" id="RHEA-COMP:12069"/>
        <dbReference type="ChEBI" id="CHEBI:65314"/>
        <dbReference type="ChEBI" id="CHEBI:65315"/>
    </reaction>
</comment>
<comment type="similarity">
    <text evidence="2 3">Belongs to the pseudouridine synthase RluA family.</text>
</comment>
<organism evidence="6 7">
    <name type="scientific">Paenibacillus hunanensis</name>
    <dbReference type="NCBI Taxonomy" id="539262"/>
    <lineage>
        <taxon>Bacteria</taxon>
        <taxon>Bacillati</taxon>
        <taxon>Bacillota</taxon>
        <taxon>Bacilli</taxon>
        <taxon>Bacillales</taxon>
        <taxon>Paenibacillaceae</taxon>
        <taxon>Paenibacillus</taxon>
    </lineage>
</organism>
<dbReference type="InterPro" id="IPR006225">
    <property type="entry name" value="PsdUridine_synth_RluC/D"/>
</dbReference>
<dbReference type="EC" id="5.4.99.-" evidence="3"/>
<feature type="compositionally biased region" description="Basic and acidic residues" evidence="4">
    <location>
        <begin position="1"/>
        <end position="11"/>
    </location>
</feature>
<dbReference type="EMBL" id="JAVDQH010000020">
    <property type="protein sequence ID" value="MDR6245988.1"/>
    <property type="molecule type" value="Genomic_DNA"/>
</dbReference>
<dbReference type="Pfam" id="PF00849">
    <property type="entry name" value="PseudoU_synth_2"/>
    <property type="match status" value="1"/>
</dbReference>
<dbReference type="NCBIfam" id="TIGR00005">
    <property type="entry name" value="rluA_subfam"/>
    <property type="match status" value="1"/>
</dbReference>
<name>A0ABU1J3B6_9BACL</name>
<dbReference type="Proteomes" id="UP001185028">
    <property type="component" value="Unassembled WGS sequence"/>
</dbReference>
<evidence type="ECO:0000256" key="1">
    <source>
        <dbReference type="ARBA" id="ARBA00000073"/>
    </source>
</evidence>
<evidence type="ECO:0000256" key="3">
    <source>
        <dbReference type="RuleBase" id="RU362028"/>
    </source>
</evidence>
<dbReference type="InterPro" id="IPR050188">
    <property type="entry name" value="RluA_PseudoU_synthase"/>
</dbReference>
<accession>A0ABU1J3B6</accession>
<evidence type="ECO:0000313" key="6">
    <source>
        <dbReference type="EMBL" id="MDR6245988.1"/>
    </source>
</evidence>
<proteinExistence type="inferred from homology"/>
<reference evidence="6 7" key="1">
    <citation type="submission" date="2023-07" db="EMBL/GenBank/DDBJ databases">
        <title>Genomic Encyclopedia of Type Strains, Phase IV (KMG-IV): sequencing the most valuable type-strain genomes for metagenomic binning, comparative biology and taxonomic classification.</title>
        <authorList>
            <person name="Goeker M."/>
        </authorList>
    </citation>
    <scope>NUCLEOTIDE SEQUENCE [LARGE SCALE GENOMIC DNA]</scope>
    <source>
        <strain evidence="6 7">DSM 22170</strain>
    </source>
</reference>
<dbReference type="GO" id="GO:0160140">
    <property type="term" value="F:23S rRNA pseudouridine(1911/1915/1917) synthase activity"/>
    <property type="evidence" value="ECO:0007669"/>
    <property type="project" value="UniProtKB-EC"/>
</dbReference>